<protein>
    <recommendedName>
        <fullName evidence="3">Ig-like domain-containing protein</fullName>
    </recommendedName>
</protein>
<organism evidence="1 2">
    <name type="scientific">Kineosporia succinea</name>
    <dbReference type="NCBI Taxonomy" id="84632"/>
    <lineage>
        <taxon>Bacteria</taxon>
        <taxon>Bacillati</taxon>
        <taxon>Actinomycetota</taxon>
        <taxon>Actinomycetes</taxon>
        <taxon>Kineosporiales</taxon>
        <taxon>Kineosporiaceae</taxon>
        <taxon>Kineosporia</taxon>
    </lineage>
</organism>
<dbReference type="EMBL" id="JAUSQZ010000001">
    <property type="protein sequence ID" value="MDP9828045.1"/>
    <property type="molecule type" value="Genomic_DNA"/>
</dbReference>
<dbReference type="RefSeq" id="WP_307244825.1">
    <property type="nucleotide sequence ID" value="NZ_JAUSQZ010000001.1"/>
</dbReference>
<evidence type="ECO:0008006" key="3">
    <source>
        <dbReference type="Google" id="ProtNLM"/>
    </source>
</evidence>
<name>A0ABT9P780_9ACTN</name>
<proteinExistence type="predicted"/>
<gene>
    <name evidence="1" type="ORF">J2S57_003794</name>
</gene>
<comment type="caution">
    <text evidence="1">The sequence shown here is derived from an EMBL/GenBank/DDBJ whole genome shotgun (WGS) entry which is preliminary data.</text>
</comment>
<evidence type="ECO:0000313" key="1">
    <source>
        <dbReference type="EMBL" id="MDP9828045.1"/>
    </source>
</evidence>
<keyword evidence="2" id="KW-1185">Reference proteome</keyword>
<reference evidence="1 2" key="1">
    <citation type="submission" date="2023-07" db="EMBL/GenBank/DDBJ databases">
        <title>Sequencing the genomes of 1000 actinobacteria strains.</title>
        <authorList>
            <person name="Klenk H.-P."/>
        </authorList>
    </citation>
    <scope>NUCLEOTIDE SEQUENCE [LARGE SCALE GENOMIC DNA]</scope>
    <source>
        <strain evidence="1 2">DSM 44388</strain>
    </source>
</reference>
<evidence type="ECO:0000313" key="2">
    <source>
        <dbReference type="Proteomes" id="UP001235712"/>
    </source>
</evidence>
<sequence>MIEVGDLVPLTCKVTRPDTGALSDPGDMRLVVTLPDGLTTLSSPADLTVEHPSIGLYTCDVPTTVAGLHSYRWIATGVNSGVQADVYNVEADGPRLVSLVEAQEALRGLRPCTSAADLERLRWYVLVASRAVELDLNRVLTPRTITEVHQTGGSVILRQGPAQQILSVDVDGIVADPGTYRMRTDGIVETRYGWTTSQAWGAGRTTITYRAGDMVLDPVVRKMCLSGIKRMWLQAQQTPSLPPEDIGAEDLSAIVQSLTPLELDAYFKLRRLAIA</sequence>
<dbReference type="Proteomes" id="UP001235712">
    <property type="component" value="Unassembled WGS sequence"/>
</dbReference>
<accession>A0ABT9P780</accession>